<accession>A0ABT4VSE8</accession>
<protein>
    <submittedName>
        <fullName evidence="1">TIGR01459 family HAD-type hydrolase</fullName>
    </submittedName>
</protein>
<dbReference type="RefSeq" id="WP_271091467.1">
    <property type="nucleotide sequence ID" value="NZ_JAPJZH010000014.1"/>
</dbReference>
<dbReference type="SUPFAM" id="SSF56784">
    <property type="entry name" value="HAD-like"/>
    <property type="match status" value="1"/>
</dbReference>
<evidence type="ECO:0000313" key="1">
    <source>
        <dbReference type="EMBL" id="MDA4847630.1"/>
    </source>
</evidence>
<proteinExistence type="predicted"/>
<name>A0ABT4VSE8_9HYPH</name>
<comment type="caution">
    <text evidence="1">The sequence shown here is derived from an EMBL/GenBank/DDBJ whole genome shotgun (WGS) entry which is preliminary data.</text>
</comment>
<dbReference type="InterPro" id="IPR023214">
    <property type="entry name" value="HAD_sf"/>
</dbReference>
<dbReference type="Proteomes" id="UP001148313">
    <property type="component" value="Unassembled WGS sequence"/>
</dbReference>
<sequence>MPDRLNRLADLNAKYDVIFCDVWGVLHNGVEARHFAGEALSAFRRQGGVVVLLTNSPRRRAGVKDQLGHIGVDPEAYDRIITSGDVTRDLIRDGAKDVYFIGPDRDYALLDGLDVNVTGLEEAGAVVCTGLYDDENEKPDEYVSILRDFRERDLPFICANPDLVVERGHRLIPCAGSIAALYRDMGGRTKISGKPHKPIYEAALTAALDLRPDVEKARILAIGDGLPTDVKGAQDFGLDLLYISDGIHAREYTDGAVVDERRLQAFLVDHDARPVRWMQRLR</sequence>
<gene>
    <name evidence="1" type="ORF">OOZ53_19875</name>
</gene>
<dbReference type="NCBIfam" id="TIGR01459">
    <property type="entry name" value="HAD-SF-IIA-hyp4"/>
    <property type="match status" value="1"/>
</dbReference>
<dbReference type="NCBIfam" id="TIGR01460">
    <property type="entry name" value="HAD-SF-IIA"/>
    <property type="match status" value="1"/>
</dbReference>
<keyword evidence="1" id="KW-0378">Hydrolase</keyword>
<dbReference type="InterPro" id="IPR006356">
    <property type="entry name" value="HAD-SF_hydro_IIA_hyp3"/>
</dbReference>
<reference evidence="1" key="1">
    <citation type="submission" date="2022-11" db="EMBL/GenBank/DDBJ databases">
        <title>Hoeflea poritis sp. nov., isolated from scleractinian coral Porites lutea.</title>
        <authorList>
            <person name="Zhang G."/>
            <person name="Wei Q."/>
            <person name="Cai L."/>
        </authorList>
    </citation>
    <scope>NUCLEOTIDE SEQUENCE</scope>
    <source>
        <strain evidence="1">E7-10</strain>
    </source>
</reference>
<dbReference type="PANTHER" id="PTHR19288:SF90">
    <property type="entry name" value="OS08G0542600 PROTEIN"/>
    <property type="match status" value="1"/>
</dbReference>
<dbReference type="PANTHER" id="PTHR19288">
    <property type="entry name" value="4-NITROPHENYLPHOSPHATASE-RELATED"/>
    <property type="match status" value="1"/>
</dbReference>
<dbReference type="Pfam" id="PF13344">
    <property type="entry name" value="Hydrolase_6"/>
    <property type="match status" value="1"/>
</dbReference>
<dbReference type="GO" id="GO:0016787">
    <property type="term" value="F:hydrolase activity"/>
    <property type="evidence" value="ECO:0007669"/>
    <property type="project" value="UniProtKB-KW"/>
</dbReference>
<dbReference type="Pfam" id="PF13242">
    <property type="entry name" value="Hydrolase_like"/>
    <property type="match status" value="1"/>
</dbReference>
<dbReference type="Gene3D" id="3.40.50.1000">
    <property type="entry name" value="HAD superfamily/HAD-like"/>
    <property type="match status" value="2"/>
</dbReference>
<dbReference type="InterPro" id="IPR006357">
    <property type="entry name" value="HAD-SF_hydro_IIA"/>
</dbReference>
<organism evidence="1 2">
    <name type="scientific">Hoeflea poritis</name>
    <dbReference type="NCBI Taxonomy" id="2993659"/>
    <lineage>
        <taxon>Bacteria</taxon>
        <taxon>Pseudomonadati</taxon>
        <taxon>Pseudomonadota</taxon>
        <taxon>Alphaproteobacteria</taxon>
        <taxon>Hyphomicrobiales</taxon>
        <taxon>Rhizobiaceae</taxon>
        <taxon>Hoeflea</taxon>
    </lineage>
</organism>
<dbReference type="CDD" id="cd07525">
    <property type="entry name" value="HAD_like"/>
    <property type="match status" value="1"/>
</dbReference>
<keyword evidence="2" id="KW-1185">Reference proteome</keyword>
<evidence type="ECO:0000313" key="2">
    <source>
        <dbReference type="Proteomes" id="UP001148313"/>
    </source>
</evidence>
<dbReference type="EMBL" id="JAPJZH010000014">
    <property type="protein sequence ID" value="MDA4847630.1"/>
    <property type="molecule type" value="Genomic_DNA"/>
</dbReference>
<dbReference type="InterPro" id="IPR036412">
    <property type="entry name" value="HAD-like_sf"/>
</dbReference>